<evidence type="ECO:0000313" key="2">
    <source>
        <dbReference type="EMBL" id="MFD2460824.1"/>
    </source>
</evidence>
<accession>A0ABW5GJ14</accession>
<dbReference type="Proteomes" id="UP001597419">
    <property type="component" value="Unassembled WGS sequence"/>
</dbReference>
<name>A0ABW5GJ14_9PSEU</name>
<keyword evidence="3" id="KW-1185">Reference proteome</keyword>
<protein>
    <submittedName>
        <fullName evidence="2">DUF3558 domain-containing protein</fullName>
    </submittedName>
</protein>
<feature type="signal peptide" evidence="1">
    <location>
        <begin position="1"/>
        <end position="23"/>
    </location>
</feature>
<dbReference type="RefSeq" id="WP_345394440.1">
    <property type="nucleotide sequence ID" value="NZ_BAABHG010000006.1"/>
</dbReference>
<sequence>MNRNANALAAVLALALLSSSCSSTVEGHPTPAIGDSSVPDGKNAKAPAVPQPLNVTKYLADPCTSLTQAHYQRLGAKGPGERHDNADGNPDCAWRLGKLGDIQLDVTYFANVPEGLSRLYALKTSGYWEKGYFEPTSVDGYPAVYASIGDWRKDGDCQLNVGASDQLYFFVLVQARPGDDSCTAVRNVASAVLDTIKKGA</sequence>
<organism evidence="2 3">
    <name type="scientific">Amycolatopsis samaneae</name>
    <dbReference type="NCBI Taxonomy" id="664691"/>
    <lineage>
        <taxon>Bacteria</taxon>
        <taxon>Bacillati</taxon>
        <taxon>Actinomycetota</taxon>
        <taxon>Actinomycetes</taxon>
        <taxon>Pseudonocardiales</taxon>
        <taxon>Pseudonocardiaceae</taxon>
        <taxon>Amycolatopsis</taxon>
    </lineage>
</organism>
<gene>
    <name evidence="2" type="ORF">ACFSYJ_19615</name>
</gene>
<dbReference type="Pfam" id="PF12079">
    <property type="entry name" value="DUF3558"/>
    <property type="match status" value="1"/>
</dbReference>
<dbReference type="InterPro" id="IPR024520">
    <property type="entry name" value="DUF3558"/>
</dbReference>
<evidence type="ECO:0000313" key="3">
    <source>
        <dbReference type="Proteomes" id="UP001597419"/>
    </source>
</evidence>
<dbReference type="PROSITE" id="PS51257">
    <property type="entry name" value="PROKAR_LIPOPROTEIN"/>
    <property type="match status" value="1"/>
</dbReference>
<evidence type="ECO:0000256" key="1">
    <source>
        <dbReference type="SAM" id="SignalP"/>
    </source>
</evidence>
<keyword evidence="1" id="KW-0732">Signal</keyword>
<dbReference type="EMBL" id="JBHUKU010000009">
    <property type="protein sequence ID" value="MFD2460824.1"/>
    <property type="molecule type" value="Genomic_DNA"/>
</dbReference>
<comment type="caution">
    <text evidence="2">The sequence shown here is derived from an EMBL/GenBank/DDBJ whole genome shotgun (WGS) entry which is preliminary data.</text>
</comment>
<reference evidence="3" key="1">
    <citation type="journal article" date="2019" name="Int. J. Syst. Evol. Microbiol.">
        <title>The Global Catalogue of Microorganisms (GCM) 10K type strain sequencing project: providing services to taxonomists for standard genome sequencing and annotation.</title>
        <authorList>
            <consortium name="The Broad Institute Genomics Platform"/>
            <consortium name="The Broad Institute Genome Sequencing Center for Infectious Disease"/>
            <person name="Wu L."/>
            <person name="Ma J."/>
        </authorList>
    </citation>
    <scope>NUCLEOTIDE SEQUENCE [LARGE SCALE GENOMIC DNA]</scope>
    <source>
        <strain evidence="3">CGMCC 4.7643</strain>
    </source>
</reference>
<proteinExistence type="predicted"/>
<feature type="chain" id="PRO_5047344855" evidence="1">
    <location>
        <begin position="24"/>
        <end position="200"/>
    </location>
</feature>